<evidence type="ECO:0000313" key="3">
    <source>
        <dbReference type="RefSeq" id="XP_005096827.1"/>
    </source>
</evidence>
<gene>
    <name evidence="3" type="primary">LOC101848197</name>
</gene>
<name>A0ABM0JM08_APLCA</name>
<accession>A0ABM0JM08</accession>
<protein>
    <submittedName>
        <fullName evidence="3">Uncharacterized protein LOC101848197 isoform X1</fullName>
    </submittedName>
</protein>
<proteinExistence type="predicted"/>
<organism evidence="2 3">
    <name type="scientific">Aplysia californica</name>
    <name type="common">California sea hare</name>
    <dbReference type="NCBI Taxonomy" id="6500"/>
    <lineage>
        <taxon>Eukaryota</taxon>
        <taxon>Metazoa</taxon>
        <taxon>Spiralia</taxon>
        <taxon>Lophotrochozoa</taxon>
        <taxon>Mollusca</taxon>
        <taxon>Gastropoda</taxon>
        <taxon>Heterobranchia</taxon>
        <taxon>Euthyneura</taxon>
        <taxon>Tectipleura</taxon>
        <taxon>Aplysiida</taxon>
        <taxon>Aplysioidea</taxon>
        <taxon>Aplysiidae</taxon>
        <taxon>Aplysia</taxon>
    </lineage>
</organism>
<feature type="domain" description="Mutator-like transposase" evidence="1">
    <location>
        <begin position="6"/>
        <end position="235"/>
    </location>
</feature>
<evidence type="ECO:0000313" key="2">
    <source>
        <dbReference type="Proteomes" id="UP000694888"/>
    </source>
</evidence>
<evidence type="ECO:0000259" key="1">
    <source>
        <dbReference type="Pfam" id="PF20700"/>
    </source>
</evidence>
<keyword evidence="2" id="KW-1185">Reference proteome</keyword>
<dbReference type="RefSeq" id="XP_005096827.1">
    <property type="nucleotide sequence ID" value="XM_005096770.3"/>
</dbReference>
<sequence>MTRVNAPEVNRSFANAGLAVGMGHSVLRRFCEAIGLLCLSLKTHQAIQKEVHKSALQSLQSNLTRARDIVKQLYQKTEDFFHVAVTYDGTWHKRGHTSLHGVAAVICAVSGLVLDVHVMSLHCQLCKVMEKRLKDRPDDLERWKTTHRPKCHKNHTESSGSMEVAAAAVMWGRSEQYGLRYTTMISDGDSKTYNELTKNPPYDGIAVTKGECVNHVSKRIGTQLRNVVADERKRGVTLGGRASGALTQVMRIFFYLS</sequence>
<dbReference type="Proteomes" id="UP000694888">
    <property type="component" value="Unplaced"/>
</dbReference>
<dbReference type="Pfam" id="PF20700">
    <property type="entry name" value="Mutator"/>
    <property type="match status" value="1"/>
</dbReference>
<reference evidence="3" key="1">
    <citation type="submission" date="2025-08" db="UniProtKB">
        <authorList>
            <consortium name="RefSeq"/>
        </authorList>
    </citation>
    <scope>IDENTIFICATION</scope>
</reference>
<dbReference type="InterPro" id="IPR049012">
    <property type="entry name" value="Mutator_transp_dom"/>
</dbReference>
<dbReference type="GeneID" id="101848197"/>